<dbReference type="Gene3D" id="3.30.70.920">
    <property type="match status" value="1"/>
</dbReference>
<dbReference type="PANTHER" id="PTHR30154">
    <property type="entry name" value="LEUCINE-RESPONSIVE REGULATORY PROTEIN"/>
    <property type="match status" value="1"/>
</dbReference>
<keyword evidence="1" id="KW-0805">Transcription regulation</keyword>
<dbReference type="InterPro" id="IPR019888">
    <property type="entry name" value="Tscrpt_reg_AsnC-like"/>
</dbReference>
<dbReference type="GO" id="GO:0005829">
    <property type="term" value="C:cytosol"/>
    <property type="evidence" value="ECO:0007669"/>
    <property type="project" value="TreeGrafter"/>
</dbReference>
<dbReference type="SMART" id="SM00344">
    <property type="entry name" value="HTH_ASNC"/>
    <property type="match status" value="1"/>
</dbReference>
<evidence type="ECO:0000259" key="4">
    <source>
        <dbReference type="PROSITE" id="PS50956"/>
    </source>
</evidence>
<name>A0A8T4LBN8_9ARCH</name>
<dbReference type="GO" id="GO:0043200">
    <property type="term" value="P:response to amino acid"/>
    <property type="evidence" value="ECO:0007669"/>
    <property type="project" value="TreeGrafter"/>
</dbReference>
<accession>A0A8T4LBN8</accession>
<reference evidence="5" key="2">
    <citation type="submission" date="2021-05" db="EMBL/GenBank/DDBJ databases">
        <title>Protein family content uncovers lineage relationships and bacterial pathway maintenance mechanisms in DPANN archaea.</title>
        <authorList>
            <person name="Castelle C.J."/>
            <person name="Meheust R."/>
            <person name="Jaffe A.L."/>
            <person name="Seitz K."/>
            <person name="Gong X."/>
            <person name="Baker B.J."/>
            <person name="Banfield J.F."/>
        </authorList>
    </citation>
    <scope>NUCLEOTIDE SEQUENCE</scope>
    <source>
        <strain evidence="5">RIFCSPLOWO2_01_FULL_58_19</strain>
    </source>
</reference>
<proteinExistence type="predicted"/>
<dbReference type="Pfam" id="PF13412">
    <property type="entry name" value="HTH_24"/>
    <property type="match status" value="1"/>
</dbReference>
<evidence type="ECO:0000256" key="1">
    <source>
        <dbReference type="ARBA" id="ARBA00023015"/>
    </source>
</evidence>
<comment type="caution">
    <text evidence="5">The sequence shown here is derived from an EMBL/GenBank/DDBJ whole genome shotgun (WGS) entry which is preliminary data.</text>
</comment>
<dbReference type="Proteomes" id="UP000678237">
    <property type="component" value="Unassembled WGS sequence"/>
</dbReference>
<dbReference type="SUPFAM" id="SSF54909">
    <property type="entry name" value="Dimeric alpha+beta barrel"/>
    <property type="match status" value="1"/>
</dbReference>
<evidence type="ECO:0000313" key="6">
    <source>
        <dbReference type="Proteomes" id="UP000678237"/>
    </source>
</evidence>
<dbReference type="PRINTS" id="PR00033">
    <property type="entry name" value="HTHASNC"/>
</dbReference>
<dbReference type="InterPro" id="IPR036390">
    <property type="entry name" value="WH_DNA-bd_sf"/>
</dbReference>
<dbReference type="InterPro" id="IPR011008">
    <property type="entry name" value="Dimeric_a/b-barrel"/>
</dbReference>
<dbReference type="InterPro" id="IPR019887">
    <property type="entry name" value="Tscrpt_reg_AsnC/Lrp_C"/>
</dbReference>
<reference evidence="5" key="1">
    <citation type="submission" date="2021-03" db="EMBL/GenBank/DDBJ databases">
        <authorList>
            <person name="Jaffe A."/>
        </authorList>
    </citation>
    <scope>NUCLEOTIDE SEQUENCE</scope>
    <source>
        <strain evidence="5">RIFCSPLOWO2_01_FULL_58_19</strain>
    </source>
</reference>
<dbReference type="PROSITE" id="PS50956">
    <property type="entry name" value="HTH_ASNC_2"/>
    <property type="match status" value="1"/>
</dbReference>
<evidence type="ECO:0000313" key="5">
    <source>
        <dbReference type="EMBL" id="MBS3063039.1"/>
    </source>
</evidence>
<gene>
    <name evidence="5" type="ORF">J4203_04150</name>
</gene>
<dbReference type="AlphaFoldDB" id="A0A8T4LBN8"/>
<dbReference type="InterPro" id="IPR011991">
    <property type="entry name" value="ArsR-like_HTH"/>
</dbReference>
<feature type="domain" description="HTH asnC-type" evidence="4">
    <location>
        <begin position="6"/>
        <end position="67"/>
    </location>
</feature>
<dbReference type="InterPro" id="IPR000485">
    <property type="entry name" value="AsnC-type_HTH_dom"/>
</dbReference>
<dbReference type="InterPro" id="IPR036388">
    <property type="entry name" value="WH-like_DNA-bd_sf"/>
</dbReference>
<dbReference type="Gene3D" id="1.10.10.10">
    <property type="entry name" value="Winged helix-like DNA-binding domain superfamily/Winged helix DNA-binding domain"/>
    <property type="match status" value="1"/>
</dbReference>
<organism evidence="5 6">
    <name type="scientific">Candidatus Iainarchaeum sp</name>
    <dbReference type="NCBI Taxonomy" id="3101447"/>
    <lineage>
        <taxon>Archaea</taxon>
        <taxon>Candidatus Iainarchaeota</taxon>
        <taxon>Candidatus Iainarchaeia</taxon>
        <taxon>Candidatus Iainarchaeales</taxon>
        <taxon>Candidatus Iainarchaeaceae</taxon>
        <taxon>Candidatus Iainarchaeum</taxon>
    </lineage>
</organism>
<dbReference type="CDD" id="cd00090">
    <property type="entry name" value="HTH_ARSR"/>
    <property type="match status" value="1"/>
</dbReference>
<dbReference type="SUPFAM" id="SSF46785">
    <property type="entry name" value="Winged helix' DNA-binding domain"/>
    <property type="match status" value="1"/>
</dbReference>
<protein>
    <submittedName>
        <fullName evidence="5">Lrp/AsnC family transcriptional regulator</fullName>
    </submittedName>
</protein>
<dbReference type="PANTHER" id="PTHR30154:SF34">
    <property type="entry name" value="TRANSCRIPTIONAL REGULATOR AZLB"/>
    <property type="match status" value="1"/>
</dbReference>
<keyword evidence="3" id="KW-0804">Transcription</keyword>
<evidence type="ECO:0000256" key="2">
    <source>
        <dbReference type="ARBA" id="ARBA00023125"/>
    </source>
</evidence>
<evidence type="ECO:0000256" key="3">
    <source>
        <dbReference type="ARBA" id="ARBA00023163"/>
    </source>
</evidence>
<sequence length="150" mass="17086">MEAKAIDSLDRDILNALEEDARRSLRQIAKRVQASVTTVMNRLKRLEQTGVVTGYSARVNYDRLGYEFDALIDISVSKGKLLQVEQKIASHPNVYAVYDITGASDVTVMARFKTRKGLDDFLKKIQAYDFVEDTHTHLVLRTIKDHKMLV</sequence>
<dbReference type="GO" id="GO:0043565">
    <property type="term" value="F:sequence-specific DNA binding"/>
    <property type="evidence" value="ECO:0007669"/>
    <property type="project" value="InterPro"/>
</dbReference>
<dbReference type="Pfam" id="PF01037">
    <property type="entry name" value="AsnC_trans_reg"/>
    <property type="match status" value="1"/>
</dbReference>
<dbReference type="EMBL" id="JAGVWE010000004">
    <property type="protein sequence ID" value="MBS3063039.1"/>
    <property type="molecule type" value="Genomic_DNA"/>
</dbReference>
<keyword evidence="2" id="KW-0238">DNA-binding</keyword>